<dbReference type="PANTHER" id="PTHR43280">
    <property type="entry name" value="ARAC-FAMILY TRANSCRIPTIONAL REGULATOR"/>
    <property type="match status" value="1"/>
</dbReference>
<reference evidence="5" key="1">
    <citation type="submission" date="2021-01" db="EMBL/GenBank/DDBJ databases">
        <title>Modified the classification status of verrucomicrobia.</title>
        <authorList>
            <person name="Feng X."/>
        </authorList>
    </citation>
    <scope>NUCLEOTIDE SEQUENCE</scope>
    <source>
        <strain evidence="5">KCTC 22201</strain>
    </source>
</reference>
<keyword evidence="2" id="KW-0238">DNA-binding</keyword>
<evidence type="ECO:0000256" key="1">
    <source>
        <dbReference type="ARBA" id="ARBA00023015"/>
    </source>
</evidence>
<dbReference type="AlphaFoldDB" id="A0A934RGU9"/>
<gene>
    <name evidence="5" type="ORF">JIN81_18190</name>
</gene>
<dbReference type="SMART" id="SM00342">
    <property type="entry name" value="HTH_ARAC"/>
    <property type="match status" value="1"/>
</dbReference>
<dbReference type="InterPro" id="IPR009057">
    <property type="entry name" value="Homeodomain-like_sf"/>
</dbReference>
<evidence type="ECO:0000256" key="2">
    <source>
        <dbReference type="ARBA" id="ARBA00023125"/>
    </source>
</evidence>
<feature type="domain" description="HTH araC/xylS-type" evidence="4">
    <location>
        <begin position="130"/>
        <end position="228"/>
    </location>
</feature>
<dbReference type="SUPFAM" id="SSF46689">
    <property type="entry name" value="Homeodomain-like"/>
    <property type="match status" value="2"/>
</dbReference>
<accession>A0A934RGU9</accession>
<comment type="caution">
    <text evidence="5">The sequence shown here is derived from an EMBL/GenBank/DDBJ whole genome shotgun (WGS) entry which is preliminary data.</text>
</comment>
<evidence type="ECO:0000256" key="3">
    <source>
        <dbReference type="ARBA" id="ARBA00023163"/>
    </source>
</evidence>
<dbReference type="EMBL" id="JAENII010000022">
    <property type="protein sequence ID" value="MBK1828971.1"/>
    <property type="molecule type" value="Genomic_DNA"/>
</dbReference>
<dbReference type="GO" id="GO:0003700">
    <property type="term" value="F:DNA-binding transcription factor activity"/>
    <property type="evidence" value="ECO:0007669"/>
    <property type="project" value="InterPro"/>
</dbReference>
<name>A0A934RGU9_9BACT</name>
<dbReference type="Gene3D" id="1.10.10.60">
    <property type="entry name" value="Homeodomain-like"/>
    <property type="match status" value="1"/>
</dbReference>
<keyword evidence="1" id="KW-0805">Transcription regulation</keyword>
<keyword evidence="6" id="KW-1185">Reference proteome</keyword>
<evidence type="ECO:0000259" key="4">
    <source>
        <dbReference type="PROSITE" id="PS01124"/>
    </source>
</evidence>
<keyword evidence="3" id="KW-0804">Transcription</keyword>
<dbReference type="PROSITE" id="PS01124">
    <property type="entry name" value="HTH_ARAC_FAMILY_2"/>
    <property type="match status" value="1"/>
</dbReference>
<dbReference type="GO" id="GO:0043565">
    <property type="term" value="F:sequence-specific DNA binding"/>
    <property type="evidence" value="ECO:0007669"/>
    <property type="project" value="InterPro"/>
</dbReference>
<dbReference type="Pfam" id="PF12833">
    <property type="entry name" value="HTH_18"/>
    <property type="match status" value="1"/>
</dbReference>
<organism evidence="5 6">
    <name type="scientific">Haloferula rosea</name>
    <dbReference type="NCBI Taxonomy" id="490093"/>
    <lineage>
        <taxon>Bacteria</taxon>
        <taxon>Pseudomonadati</taxon>
        <taxon>Verrucomicrobiota</taxon>
        <taxon>Verrucomicrobiia</taxon>
        <taxon>Verrucomicrobiales</taxon>
        <taxon>Verrucomicrobiaceae</taxon>
        <taxon>Haloferula</taxon>
    </lineage>
</organism>
<dbReference type="Proteomes" id="UP000658278">
    <property type="component" value="Unassembled WGS sequence"/>
</dbReference>
<proteinExistence type="predicted"/>
<sequence length="231" mass="26172">MFACSSGRGEVLIDGRWTPIQAGEACLLPPFVENAIRAVDPVRMDGASEVPWTYGWVRYLETPGRLPILSAKSPVKGPFPAEVLVRAVQGLHAEASRKQVTPAQIQLWIDLIHNYVLSFAQPSQGDERLWRLWQVIEADLAHPWNISKMAEIATMSREHLRRITIREIGRSPLQHVIFLRMQKASHLLATTEDKIESVAREVGYRNPFTFSTTFKKWIGRRPSEHRSASLG</sequence>
<evidence type="ECO:0000313" key="5">
    <source>
        <dbReference type="EMBL" id="MBK1828971.1"/>
    </source>
</evidence>
<protein>
    <submittedName>
        <fullName evidence="5">Helix-turn-helix domain-containing protein</fullName>
    </submittedName>
</protein>
<dbReference type="InterPro" id="IPR018060">
    <property type="entry name" value="HTH_AraC"/>
</dbReference>
<evidence type="ECO:0000313" key="6">
    <source>
        <dbReference type="Proteomes" id="UP000658278"/>
    </source>
</evidence>
<dbReference type="PANTHER" id="PTHR43280:SF11">
    <property type="entry name" value="RCS-SPECIFIC HTH-TYPE TRANSCRIPTIONAL ACTIVATOR RCLR"/>
    <property type="match status" value="1"/>
</dbReference>